<keyword evidence="5" id="KW-0720">Serine protease</keyword>
<organism evidence="8 9">
    <name type="scientific">Kosmotoga arenicorallina S304</name>
    <dbReference type="NCBI Taxonomy" id="1453497"/>
    <lineage>
        <taxon>Bacteria</taxon>
        <taxon>Thermotogati</taxon>
        <taxon>Thermotogota</taxon>
        <taxon>Thermotogae</taxon>
        <taxon>Kosmotogales</taxon>
        <taxon>Kosmotogaceae</taxon>
        <taxon>Kosmotoga</taxon>
    </lineage>
</organism>
<accession>A0A176K0J2</accession>
<dbReference type="PANTHER" id="PTHR30237:SF2">
    <property type="entry name" value="MUREIN TETRAPEPTIDE CARBOXYPEPTIDASE"/>
    <property type="match status" value="1"/>
</dbReference>
<dbReference type="PATRIC" id="fig|1453497.3.peg.224"/>
<sequence length="328" mass="36941">MKRVIPLIFVILALLSFSRLSAIKEYKVKTESSPSSKMEVAFVTSPARFPDQYLLKQGISTMESKGLEVIEGRSCSVFLSDQEKARELEEAFVNPDVDFIIASRGGHGSFRLLEYLNWDRIKQNPKPIVGYSDITALLLAIYFKTGMITYHGPMVTVEFDNDEQSLENMLKVLKGEKTIHFDGNREAIVPGVMTGRLIVGNLSLFKTLQGTEYFGSLKDAILVLEDVGESRESIERMVWGIANLKEYNELRGIIFAGFTRIENADFEEIVEILKDLFAKAPFPVWIGLPVFHGDLPKLTLPVGAWVKIDMKKGIIEILNDPLLNDNLF</sequence>
<dbReference type="PIRSF" id="PIRSF028757">
    <property type="entry name" value="LD-carboxypeptidase"/>
    <property type="match status" value="1"/>
</dbReference>
<dbReference type="SUPFAM" id="SSF52317">
    <property type="entry name" value="Class I glutamine amidotransferase-like"/>
    <property type="match status" value="1"/>
</dbReference>
<gene>
    <name evidence="8" type="ORF">AT15_01070</name>
</gene>
<comment type="similarity">
    <text evidence="1">Belongs to the peptidase S66 family.</text>
</comment>
<dbReference type="InterPro" id="IPR003507">
    <property type="entry name" value="S66_fam"/>
</dbReference>
<feature type="domain" description="LD-carboxypeptidase N-terminal" evidence="6">
    <location>
        <begin position="43"/>
        <end position="152"/>
    </location>
</feature>
<dbReference type="AlphaFoldDB" id="A0A176K0J2"/>
<name>A0A176K0J2_9BACT</name>
<protein>
    <submittedName>
        <fullName evidence="8">Peptidase U61</fullName>
    </submittedName>
</protein>
<keyword evidence="9" id="KW-1185">Reference proteome</keyword>
<dbReference type="CDD" id="cd07025">
    <property type="entry name" value="Peptidase_S66"/>
    <property type="match status" value="1"/>
</dbReference>
<evidence type="ECO:0000313" key="9">
    <source>
        <dbReference type="Proteomes" id="UP000077339"/>
    </source>
</evidence>
<evidence type="ECO:0000313" key="8">
    <source>
        <dbReference type="EMBL" id="OAA30138.1"/>
    </source>
</evidence>
<keyword evidence="3" id="KW-0645">Protease</keyword>
<dbReference type="Gene3D" id="3.50.30.60">
    <property type="entry name" value="LD-carboxypeptidase A C-terminal domain-like"/>
    <property type="match status" value="1"/>
</dbReference>
<evidence type="ECO:0000256" key="4">
    <source>
        <dbReference type="ARBA" id="ARBA00022801"/>
    </source>
</evidence>
<keyword evidence="4" id="KW-0378">Hydrolase</keyword>
<evidence type="ECO:0000256" key="3">
    <source>
        <dbReference type="ARBA" id="ARBA00022670"/>
    </source>
</evidence>
<dbReference type="Gene3D" id="3.40.50.10740">
    <property type="entry name" value="Class I glutamine amidotransferase-like"/>
    <property type="match status" value="1"/>
</dbReference>
<dbReference type="SUPFAM" id="SSF141986">
    <property type="entry name" value="LD-carboxypeptidase A C-terminal domain-like"/>
    <property type="match status" value="1"/>
</dbReference>
<dbReference type="InterPro" id="IPR040449">
    <property type="entry name" value="Peptidase_S66_N"/>
</dbReference>
<evidence type="ECO:0000256" key="5">
    <source>
        <dbReference type="ARBA" id="ARBA00022825"/>
    </source>
</evidence>
<dbReference type="EMBL" id="JFHK01000015">
    <property type="protein sequence ID" value="OAA30138.1"/>
    <property type="molecule type" value="Genomic_DNA"/>
</dbReference>
<dbReference type="InterPro" id="IPR027478">
    <property type="entry name" value="LdcA_N"/>
</dbReference>
<dbReference type="GO" id="GO:0008236">
    <property type="term" value="F:serine-type peptidase activity"/>
    <property type="evidence" value="ECO:0007669"/>
    <property type="project" value="UniProtKB-KW"/>
</dbReference>
<dbReference type="Proteomes" id="UP000077339">
    <property type="component" value="Unassembled WGS sequence"/>
</dbReference>
<dbReference type="RefSeq" id="WP_068347849.1">
    <property type="nucleotide sequence ID" value="NZ_JFHK01000015.1"/>
</dbReference>
<dbReference type="InterPro" id="IPR029062">
    <property type="entry name" value="Class_I_gatase-like"/>
</dbReference>
<dbReference type="Pfam" id="PF17676">
    <property type="entry name" value="Peptidase_S66C"/>
    <property type="match status" value="1"/>
</dbReference>
<dbReference type="STRING" id="1453497.AT15_01070"/>
<dbReference type="InterPro" id="IPR040921">
    <property type="entry name" value="Peptidase_S66C"/>
</dbReference>
<comment type="caution">
    <text evidence="8">The sequence shown here is derived from an EMBL/GenBank/DDBJ whole genome shotgun (WGS) entry which is preliminary data.</text>
</comment>
<evidence type="ECO:0000256" key="2">
    <source>
        <dbReference type="ARBA" id="ARBA00022645"/>
    </source>
</evidence>
<reference evidence="8 9" key="1">
    <citation type="submission" date="2014-02" db="EMBL/GenBank/DDBJ databases">
        <title>Kosmotoga genome sequencing.</title>
        <authorList>
            <person name="Pollo S.M."/>
            <person name="Charchuk R."/>
            <person name="Nesbo C.L."/>
        </authorList>
    </citation>
    <scope>NUCLEOTIDE SEQUENCE [LARGE SCALE GENOMIC DNA]</scope>
    <source>
        <strain evidence="8 9">S304</strain>
    </source>
</reference>
<dbReference type="GO" id="GO:0004180">
    <property type="term" value="F:carboxypeptidase activity"/>
    <property type="evidence" value="ECO:0007669"/>
    <property type="project" value="UniProtKB-KW"/>
</dbReference>
<evidence type="ECO:0000256" key="1">
    <source>
        <dbReference type="ARBA" id="ARBA00010233"/>
    </source>
</evidence>
<dbReference type="Pfam" id="PF02016">
    <property type="entry name" value="Peptidase_S66"/>
    <property type="match status" value="1"/>
</dbReference>
<keyword evidence="2" id="KW-0121">Carboxypeptidase</keyword>
<proteinExistence type="inferred from homology"/>
<evidence type="ECO:0000259" key="6">
    <source>
        <dbReference type="Pfam" id="PF02016"/>
    </source>
</evidence>
<dbReference type="InterPro" id="IPR027461">
    <property type="entry name" value="Carboxypeptidase_A_C_sf"/>
</dbReference>
<dbReference type="GO" id="GO:0006508">
    <property type="term" value="P:proteolysis"/>
    <property type="evidence" value="ECO:0007669"/>
    <property type="project" value="UniProtKB-KW"/>
</dbReference>
<dbReference type="OrthoDB" id="9807329at2"/>
<evidence type="ECO:0000259" key="7">
    <source>
        <dbReference type="Pfam" id="PF17676"/>
    </source>
</evidence>
<dbReference type="PANTHER" id="PTHR30237">
    <property type="entry name" value="MURAMOYLTETRAPEPTIDE CARBOXYPEPTIDASE"/>
    <property type="match status" value="1"/>
</dbReference>
<feature type="domain" description="LD-carboxypeptidase C-terminal" evidence="7">
    <location>
        <begin position="194"/>
        <end position="308"/>
    </location>
</feature>